<dbReference type="CDD" id="cd02440">
    <property type="entry name" value="AdoMet_MTases"/>
    <property type="match status" value="1"/>
</dbReference>
<dbReference type="InterPro" id="IPR013217">
    <property type="entry name" value="Methyltransf_12"/>
</dbReference>
<dbReference type="InterPro" id="IPR029063">
    <property type="entry name" value="SAM-dependent_MTases_sf"/>
</dbReference>
<dbReference type="PANTHER" id="PTHR43861:SF1">
    <property type="entry name" value="TRANS-ACONITATE 2-METHYLTRANSFERASE"/>
    <property type="match status" value="1"/>
</dbReference>
<reference evidence="2 3" key="2">
    <citation type="journal article" date="2011" name="PLoS ONE">
        <title>The Cyst-Dividing Bacterium Ramlibacter tataouinensis TTB310 Genome Reveals a Well-Stocked Toolbox for Adaptation to a Desert Environment.</title>
        <authorList>
            <person name="De Luca G."/>
            <person name="Barakat M."/>
            <person name="Ortet P."/>
            <person name="Fochesato S."/>
            <person name="Jourlin-Castelli C."/>
            <person name="Ansaldi M."/>
            <person name="Py B."/>
            <person name="Fichant G."/>
            <person name="Coutinho P.M."/>
            <person name="Voulhoux R."/>
            <person name="Bastien O."/>
            <person name="Marechal E."/>
            <person name="Henrissat B."/>
            <person name="Quentin Y."/>
            <person name="Noirot P."/>
            <person name="Filloux A."/>
            <person name="Mejean V."/>
            <person name="Dubow M.S."/>
            <person name="Barras F."/>
            <person name="Barbe V."/>
            <person name="Weissenbach J."/>
            <person name="Mihalcescu I."/>
            <person name="Vermeglio A."/>
            <person name="Achouak W."/>
            <person name="Heulin T."/>
        </authorList>
    </citation>
    <scope>NUCLEOTIDE SEQUENCE [LARGE SCALE GENOMIC DNA]</scope>
    <source>
        <strain evidence="3">ATCC BAA-407 / DSM 14655 / LMG 21543 / TTB310</strain>
    </source>
</reference>
<dbReference type="RefSeq" id="WP_013899558.1">
    <property type="nucleotide sequence ID" value="NC_015677.1"/>
</dbReference>
<dbReference type="SUPFAM" id="SSF53335">
    <property type="entry name" value="S-adenosyl-L-methionine-dependent methyltransferases"/>
    <property type="match status" value="1"/>
</dbReference>
<accession>F5Y4K7</accession>
<dbReference type="Gene3D" id="3.40.50.150">
    <property type="entry name" value="Vaccinia Virus protein VP39"/>
    <property type="match status" value="1"/>
</dbReference>
<keyword evidence="3" id="KW-1185">Reference proteome</keyword>
<keyword evidence="2" id="KW-0808">Transferase</keyword>
<gene>
    <name evidence="2" type="ordered locus">Rta_02600</name>
</gene>
<dbReference type="PANTHER" id="PTHR43861">
    <property type="entry name" value="TRANS-ACONITATE 2-METHYLTRANSFERASE-RELATED"/>
    <property type="match status" value="1"/>
</dbReference>
<dbReference type="EMBL" id="CP000245">
    <property type="protein sequence ID" value="AEG91325.1"/>
    <property type="molecule type" value="Genomic_DNA"/>
</dbReference>
<dbReference type="STRING" id="365046.Rta_02600"/>
<proteinExistence type="predicted"/>
<evidence type="ECO:0000313" key="3">
    <source>
        <dbReference type="Proteomes" id="UP000008385"/>
    </source>
</evidence>
<dbReference type="eggNOG" id="COG2230">
    <property type="taxonomic scope" value="Bacteria"/>
</dbReference>
<keyword evidence="2" id="KW-0489">Methyltransferase</keyword>
<dbReference type="KEGG" id="rta:Rta_02600"/>
<evidence type="ECO:0000259" key="1">
    <source>
        <dbReference type="Pfam" id="PF08242"/>
    </source>
</evidence>
<dbReference type="Proteomes" id="UP000008385">
    <property type="component" value="Chromosome"/>
</dbReference>
<feature type="domain" description="Methyltransferase type 12" evidence="1">
    <location>
        <begin position="64"/>
        <end position="177"/>
    </location>
</feature>
<protein>
    <submittedName>
        <fullName evidence="2">Candidate SAM-dependent methyltransferase</fullName>
    </submittedName>
</protein>
<dbReference type="PATRIC" id="fig|365046.3.peg.269"/>
<name>F5Y4K7_RAMTT</name>
<dbReference type="HOGENOM" id="CLU_1106740_0_0_4"/>
<dbReference type="AlphaFoldDB" id="F5Y4K7"/>
<dbReference type="OrthoDB" id="5565939at2"/>
<sequence length="257" mass="27751">MTAHLHDGPRPAQHFVRRLVASAAQPYRQAGHYAWHFARGKLGGDPAFAGLLARGLLTGRRRILDIGCGQGLLTSWIFAAQEAARQGGWPAAWPAAPAPAQVHGIELMRHDVDRANEAMKQEVAAGRARFTCADMCSADFGQADAVVILDVLHYVPVAAQDGVLRRVRAALPAGGVLLLRIGDAAGGLPFRISNWVDFVVTTLRGHRLTRLYCRPLAEWQRVLAGLGFEVQAQPMSEGTPFANVLLVARVPEPGQSH</sequence>
<evidence type="ECO:0000313" key="2">
    <source>
        <dbReference type="EMBL" id="AEG91325.1"/>
    </source>
</evidence>
<organism evidence="2 3">
    <name type="scientific">Ramlibacter tataouinensis (strain ATCC BAA-407 / DSM 14655 / LMG 21543 / TTB310)</name>
    <dbReference type="NCBI Taxonomy" id="365046"/>
    <lineage>
        <taxon>Bacteria</taxon>
        <taxon>Pseudomonadati</taxon>
        <taxon>Pseudomonadota</taxon>
        <taxon>Betaproteobacteria</taxon>
        <taxon>Burkholderiales</taxon>
        <taxon>Comamonadaceae</taxon>
        <taxon>Ramlibacter</taxon>
    </lineage>
</organism>
<dbReference type="Pfam" id="PF08242">
    <property type="entry name" value="Methyltransf_12"/>
    <property type="match status" value="1"/>
</dbReference>
<dbReference type="GO" id="GO:0008168">
    <property type="term" value="F:methyltransferase activity"/>
    <property type="evidence" value="ECO:0007669"/>
    <property type="project" value="UniProtKB-KW"/>
</dbReference>
<reference evidence="3" key="1">
    <citation type="submission" date="2006-01" db="EMBL/GenBank/DDBJ databases">
        <title>Genome of the cyst-dividing bacterium Ramlibacter tataouinensis.</title>
        <authorList>
            <person name="Barakat M."/>
            <person name="Ortet P."/>
            <person name="De Luca G."/>
            <person name="Jourlin-Castelli C."/>
            <person name="Ansaldi M."/>
            <person name="Py B."/>
            <person name="Fichant G."/>
            <person name="Coutinho P."/>
            <person name="Voulhoux R."/>
            <person name="Bastien O."/>
            <person name="Roy S."/>
            <person name="Marechal E."/>
            <person name="Henrissat B."/>
            <person name="Quentin Y."/>
            <person name="Noirot P."/>
            <person name="Filloux A."/>
            <person name="Mejean V."/>
            <person name="DuBow M."/>
            <person name="Barras F."/>
            <person name="Heulin T."/>
        </authorList>
    </citation>
    <scope>NUCLEOTIDE SEQUENCE [LARGE SCALE GENOMIC DNA]</scope>
    <source>
        <strain evidence="3">ATCC BAA-407 / DSM 14655 / LMG 21543 / TTB310</strain>
    </source>
</reference>
<dbReference type="GO" id="GO:0032259">
    <property type="term" value="P:methylation"/>
    <property type="evidence" value="ECO:0007669"/>
    <property type="project" value="UniProtKB-KW"/>
</dbReference>